<dbReference type="GO" id="GO:0016020">
    <property type="term" value="C:membrane"/>
    <property type="evidence" value="ECO:0007669"/>
    <property type="project" value="UniProtKB-SubCell"/>
</dbReference>
<evidence type="ECO:0000313" key="16">
    <source>
        <dbReference type="EMBL" id="CEP17238.1"/>
    </source>
</evidence>
<protein>
    <recommendedName>
        <fullName evidence="4">Dynamin-binding protein</fullName>
    </recommendedName>
    <alternativeName>
        <fullName evidence="8">Scaffold protein Tuba</fullName>
    </alternativeName>
</protein>
<dbReference type="PROSITE" id="PS00741">
    <property type="entry name" value="DH_1"/>
    <property type="match status" value="1"/>
</dbReference>
<dbReference type="InterPro" id="IPR036028">
    <property type="entry name" value="SH3-like_dom_sf"/>
</dbReference>
<dbReference type="InterPro" id="IPR000219">
    <property type="entry name" value="DH_dom"/>
</dbReference>
<dbReference type="STRING" id="35722.A0A0B7NPE4"/>
<dbReference type="InterPro" id="IPR020846">
    <property type="entry name" value="MFS_dom"/>
</dbReference>
<feature type="transmembrane region" description="Helical" evidence="12">
    <location>
        <begin position="415"/>
        <end position="441"/>
    </location>
</feature>
<dbReference type="InterPro" id="IPR051492">
    <property type="entry name" value="Dynamin-Rho_GEF"/>
</dbReference>
<evidence type="ECO:0000256" key="3">
    <source>
        <dbReference type="ARBA" id="ARBA00004348"/>
    </source>
</evidence>
<feature type="coiled-coil region" evidence="10">
    <location>
        <begin position="597"/>
        <end position="624"/>
    </location>
</feature>
<dbReference type="PROSITE" id="PS50010">
    <property type="entry name" value="DH_2"/>
    <property type="match status" value="1"/>
</dbReference>
<dbReference type="CDD" id="cd17352">
    <property type="entry name" value="MFS_MCT_SLC16"/>
    <property type="match status" value="1"/>
</dbReference>
<keyword evidence="12" id="KW-0472">Membrane</keyword>
<evidence type="ECO:0000256" key="11">
    <source>
        <dbReference type="SAM" id="MobiDB-lite"/>
    </source>
</evidence>
<evidence type="ECO:0000256" key="4">
    <source>
        <dbReference type="ARBA" id="ARBA00018186"/>
    </source>
</evidence>
<dbReference type="Gene3D" id="2.30.30.40">
    <property type="entry name" value="SH3 Domains"/>
    <property type="match status" value="1"/>
</dbReference>
<keyword evidence="7" id="KW-0965">Cell junction</keyword>
<reference evidence="16 17" key="1">
    <citation type="submission" date="2014-09" db="EMBL/GenBank/DDBJ databases">
        <authorList>
            <person name="Ellenberger Sabrina"/>
        </authorList>
    </citation>
    <scope>NUCLEOTIDE SEQUENCE [LARGE SCALE GENOMIC DNA]</scope>
    <source>
        <strain evidence="16 17">CBS 412.66</strain>
    </source>
</reference>
<dbReference type="Proteomes" id="UP000054107">
    <property type="component" value="Unassembled WGS sequence"/>
</dbReference>
<feature type="compositionally biased region" description="Low complexity" evidence="11">
    <location>
        <begin position="37"/>
        <end position="50"/>
    </location>
</feature>
<evidence type="ECO:0000256" key="9">
    <source>
        <dbReference type="PROSITE-ProRule" id="PRU00192"/>
    </source>
</evidence>
<dbReference type="SMART" id="SM00721">
    <property type="entry name" value="BAR"/>
    <property type="match status" value="1"/>
</dbReference>
<accession>A0A0B7NPE4</accession>
<dbReference type="Gene3D" id="1.20.1270.60">
    <property type="entry name" value="Arfaptin homology (AH) domain/BAR domain"/>
    <property type="match status" value="1"/>
</dbReference>
<dbReference type="GO" id="GO:0022857">
    <property type="term" value="F:transmembrane transporter activity"/>
    <property type="evidence" value="ECO:0007669"/>
    <property type="project" value="InterPro"/>
</dbReference>
<dbReference type="GO" id="GO:0005795">
    <property type="term" value="C:Golgi stack"/>
    <property type="evidence" value="ECO:0007669"/>
    <property type="project" value="UniProtKB-SubCell"/>
</dbReference>
<dbReference type="InterPro" id="IPR004148">
    <property type="entry name" value="BAR_dom"/>
</dbReference>
<feature type="transmembrane region" description="Helical" evidence="12">
    <location>
        <begin position="325"/>
        <end position="345"/>
    </location>
</feature>
<dbReference type="SUPFAM" id="SSF103657">
    <property type="entry name" value="BAR/IMD domain-like"/>
    <property type="match status" value="1"/>
</dbReference>
<dbReference type="InterPro" id="IPR027267">
    <property type="entry name" value="AH/BAR_dom_sf"/>
</dbReference>
<dbReference type="PROSITE" id="PS50850">
    <property type="entry name" value="MFS"/>
    <property type="match status" value="1"/>
</dbReference>
<feature type="transmembrane region" description="Helical" evidence="12">
    <location>
        <begin position="390"/>
        <end position="409"/>
    </location>
</feature>
<feature type="domain" description="Major facilitator superfamily (MFS) profile" evidence="15">
    <location>
        <begin position="120"/>
        <end position="503"/>
    </location>
</feature>
<organism evidence="16 17">
    <name type="scientific">Parasitella parasitica</name>
    <dbReference type="NCBI Taxonomy" id="35722"/>
    <lineage>
        <taxon>Eukaryota</taxon>
        <taxon>Fungi</taxon>
        <taxon>Fungi incertae sedis</taxon>
        <taxon>Mucoromycota</taxon>
        <taxon>Mucoromycotina</taxon>
        <taxon>Mucoromycetes</taxon>
        <taxon>Mucorales</taxon>
        <taxon>Mucorineae</taxon>
        <taxon>Mucoraceae</taxon>
        <taxon>Parasitella</taxon>
    </lineage>
</organism>
<evidence type="ECO:0000256" key="8">
    <source>
        <dbReference type="ARBA" id="ARBA00032587"/>
    </source>
</evidence>
<name>A0A0B7NPE4_9FUNG</name>
<dbReference type="GO" id="GO:0035556">
    <property type="term" value="P:intracellular signal transduction"/>
    <property type="evidence" value="ECO:0007669"/>
    <property type="project" value="InterPro"/>
</dbReference>
<comment type="subcellular location">
    <subcellularLocation>
        <location evidence="2">Cell junction</location>
    </subcellularLocation>
    <subcellularLocation>
        <location evidence="3">Golgi apparatus</location>
        <location evidence="3">Golgi stack</location>
    </subcellularLocation>
    <subcellularLocation>
        <location evidence="1">Membrane</location>
        <topology evidence="1">Multi-pass membrane protein</topology>
    </subcellularLocation>
</comment>
<dbReference type="GO" id="GO:0032955">
    <property type="term" value="P:regulation of division septum assembly"/>
    <property type="evidence" value="ECO:0007669"/>
    <property type="project" value="TreeGrafter"/>
</dbReference>
<dbReference type="GO" id="GO:0005085">
    <property type="term" value="F:guanyl-nucleotide exchange factor activity"/>
    <property type="evidence" value="ECO:0007669"/>
    <property type="project" value="UniProtKB-KW"/>
</dbReference>
<feature type="transmembrane region" description="Helical" evidence="12">
    <location>
        <begin position="478"/>
        <end position="502"/>
    </location>
</feature>
<feature type="region of interest" description="Disordered" evidence="11">
    <location>
        <begin position="1"/>
        <end position="50"/>
    </location>
</feature>
<gene>
    <name evidence="16" type="primary">PARPA_11534.1 scaffold 44469</name>
</gene>
<dbReference type="InterPro" id="IPR001452">
    <property type="entry name" value="SH3_domain"/>
</dbReference>
<feature type="domain" description="DH" evidence="14">
    <location>
        <begin position="505"/>
        <end position="614"/>
    </location>
</feature>
<evidence type="ECO:0000259" key="15">
    <source>
        <dbReference type="PROSITE" id="PS50850"/>
    </source>
</evidence>
<dbReference type="SUPFAM" id="SSF48065">
    <property type="entry name" value="DBL homology domain (DH-domain)"/>
    <property type="match status" value="1"/>
</dbReference>
<dbReference type="GO" id="GO:0031991">
    <property type="term" value="P:regulation of actomyosin contractile ring contraction"/>
    <property type="evidence" value="ECO:0007669"/>
    <property type="project" value="TreeGrafter"/>
</dbReference>
<evidence type="ECO:0000313" key="17">
    <source>
        <dbReference type="Proteomes" id="UP000054107"/>
    </source>
</evidence>
<dbReference type="OrthoDB" id="2213137at2759"/>
<keyword evidence="6" id="KW-0344">Guanine-nucleotide releasing factor</keyword>
<evidence type="ECO:0000256" key="2">
    <source>
        <dbReference type="ARBA" id="ARBA00004282"/>
    </source>
</evidence>
<dbReference type="Pfam" id="PF00621">
    <property type="entry name" value="RhoGEF"/>
    <property type="match status" value="1"/>
</dbReference>
<feature type="transmembrane region" description="Helical" evidence="12">
    <location>
        <begin position="158"/>
        <end position="180"/>
    </location>
</feature>
<evidence type="ECO:0000256" key="10">
    <source>
        <dbReference type="SAM" id="Coils"/>
    </source>
</evidence>
<feature type="transmembrane region" description="Helical" evidence="12">
    <location>
        <begin position="453"/>
        <end position="472"/>
    </location>
</feature>
<evidence type="ECO:0000259" key="14">
    <source>
        <dbReference type="PROSITE" id="PS50010"/>
    </source>
</evidence>
<feature type="transmembrane region" description="Helical" evidence="12">
    <location>
        <begin position="117"/>
        <end position="138"/>
    </location>
</feature>
<dbReference type="SUPFAM" id="SSF50044">
    <property type="entry name" value="SH3-domain"/>
    <property type="match status" value="1"/>
</dbReference>
<dbReference type="Pfam" id="PF03114">
    <property type="entry name" value="BAR"/>
    <property type="match status" value="1"/>
</dbReference>
<dbReference type="Gene3D" id="1.20.900.10">
    <property type="entry name" value="Dbl homology (DH) domain"/>
    <property type="match status" value="1"/>
</dbReference>
<feature type="transmembrane region" description="Helical" evidence="12">
    <location>
        <begin position="187"/>
        <end position="206"/>
    </location>
</feature>
<feature type="domain" description="SH3" evidence="13">
    <location>
        <begin position="973"/>
        <end position="1035"/>
    </location>
</feature>
<dbReference type="SUPFAM" id="SSF103473">
    <property type="entry name" value="MFS general substrate transporter"/>
    <property type="match status" value="1"/>
</dbReference>
<dbReference type="Pfam" id="PF00018">
    <property type="entry name" value="SH3_1"/>
    <property type="match status" value="1"/>
</dbReference>
<feature type="transmembrane region" description="Helical" evidence="12">
    <location>
        <begin position="357"/>
        <end position="378"/>
    </location>
</feature>
<keyword evidence="12" id="KW-1133">Transmembrane helix</keyword>
<evidence type="ECO:0000256" key="7">
    <source>
        <dbReference type="ARBA" id="ARBA00022949"/>
    </source>
</evidence>
<dbReference type="AlphaFoldDB" id="A0A0B7NPE4"/>
<feature type="compositionally biased region" description="Polar residues" evidence="11">
    <location>
        <begin position="1"/>
        <end position="19"/>
    </location>
</feature>
<dbReference type="PROSITE" id="PS50002">
    <property type="entry name" value="SH3"/>
    <property type="match status" value="1"/>
</dbReference>
<evidence type="ECO:0000259" key="13">
    <source>
        <dbReference type="PROSITE" id="PS50002"/>
    </source>
</evidence>
<keyword evidence="12" id="KW-0812">Transmembrane</keyword>
<dbReference type="EMBL" id="LN733661">
    <property type="protein sequence ID" value="CEP17238.1"/>
    <property type="molecule type" value="Genomic_DNA"/>
</dbReference>
<proteinExistence type="predicted"/>
<dbReference type="SMART" id="SM00326">
    <property type="entry name" value="SH3"/>
    <property type="match status" value="1"/>
</dbReference>
<dbReference type="Pfam" id="PF07690">
    <property type="entry name" value="MFS_1"/>
    <property type="match status" value="1"/>
</dbReference>
<dbReference type="Gene3D" id="1.20.1250.20">
    <property type="entry name" value="MFS general substrate transporter like domains"/>
    <property type="match status" value="2"/>
</dbReference>
<dbReference type="SMART" id="SM00325">
    <property type="entry name" value="RhoGEF"/>
    <property type="match status" value="1"/>
</dbReference>
<keyword evidence="5 9" id="KW-0728">SH3 domain</keyword>
<dbReference type="InterPro" id="IPR001331">
    <property type="entry name" value="GDS_CDC24_CS"/>
</dbReference>
<dbReference type="InterPro" id="IPR036259">
    <property type="entry name" value="MFS_trans_sf"/>
</dbReference>
<feature type="transmembrane region" description="Helical" evidence="12">
    <location>
        <begin position="212"/>
        <end position="232"/>
    </location>
</feature>
<evidence type="ECO:0000256" key="1">
    <source>
        <dbReference type="ARBA" id="ARBA00004141"/>
    </source>
</evidence>
<feature type="transmembrane region" description="Helical" evidence="12">
    <location>
        <begin position="244"/>
        <end position="264"/>
    </location>
</feature>
<evidence type="ECO:0000256" key="5">
    <source>
        <dbReference type="ARBA" id="ARBA00022443"/>
    </source>
</evidence>
<dbReference type="PANTHER" id="PTHR22834">
    <property type="entry name" value="NUCLEAR FUSION PROTEIN FUS2"/>
    <property type="match status" value="1"/>
</dbReference>
<dbReference type="PANTHER" id="PTHR22834:SF20">
    <property type="entry name" value="SH3 DOMAIN-CONTAINING PROTEIN"/>
    <property type="match status" value="1"/>
</dbReference>
<dbReference type="InterPro" id="IPR035899">
    <property type="entry name" value="DBL_dom_sf"/>
</dbReference>
<evidence type="ECO:0000256" key="12">
    <source>
        <dbReference type="SAM" id="Phobius"/>
    </source>
</evidence>
<keyword evidence="10" id="KW-0175">Coiled coil</keyword>
<keyword evidence="17" id="KW-1185">Reference proteome</keyword>
<dbReference type="InterPro" id="IPR011701">
    <property type="entry name" value="MFS"/>
</dbReference>
<sequence>MSKPTDQNQSFGGKSQNSACDDEEEDMKTVQCTEDASLPLPSSSQQQQQQYEYPAVLESAPFPALGSLIEITQTLSKVRSNQSQQNEKSILGELDQNEQLAFKQVPYHTDGLRNPGWLTVLSCFFVNFFVFGTTFSWGNYQKLYIDQVYAGKTNLLKIAFVGTSASALMLALGMFITPVIQKIGFRGTMLIGTIVSPLALILASFATELWHIYLSQGILFGIGAAFVFSPSVTLPSQWFTAKRALATGIAVSGSGIGGVCLSPMTQRLIVSMGYRNTLRVQGTFGFGLLCISTALATSRYRPPPSLNSKNRWYHIYDSSLISRRLVLLLGFSFFVPFGYVAPFFLAPQYVQSIGLDASTGAAMISVMSAANAVCRITLGYLADRSGRFNTMFSCTFLAGLFTMLIWQFSANYGTFVAYCVLYGLTAGGFVSLLPVVTADIVGVENIQRGLGMAYMTTVIGNLLGTPIIGLLFDSFGWTAAIQFAGSMSIVSAIFMLVLRMILSRGKLFVKIMREIDSIYSEYCKRQEDAVLRLQELELLPQLQAFLNGCKEKIQGKTTSWDLGSLLIKPVQRVLKYPLLLRELHSLTPPTHVDHDDLSAAVKEIQEVADNINEIKRRKDIVEKIVGDKKKTDINVGIKSMQRQKKKWTLTFCVLHGINKRFTRKAQKFKQVTGLAGEPTHDLVFEALLLKFEEQQDLVRQLAREVQGWVRHVKIGFENLQQLACSMESLYGSWGGVRVKRLNEISDFSRMASYMSSNLSRELDNDVRGFVYSRIDDFLRVFENPAQVIHKRALKMIDYDRVRDMKLKGDVPDKALQESADAYVSINGQLVDELPKFFSLTAKYFDILTGGLALVQVKFFGLMQKEWIKLIEQNLGVKAAKSFEAIIANHMDELDKVEDIASKIAVLQKCSSSAKISSSNSSLSLNQGSGNLYSPRIAFGNFSPQLLAASTVTAPAPVAGHLIDLEQDGPVSTPQDFNCIVLYDFEMDEEDRLNVKRGTILRVSQDEDYLDQDWWFATTTDDFKSGWVPINYCKKL</sequence>
<evidence type="ECO:0000256" key="6">
    <source>
        <dbReference type="ARBA" id="ARBA00022658"/>
    </source>
</evidence>